<dbReference type="Proteomes" id="UP000054408">
    <property type="component" value="Unassembled WGS sequence"/>
</dbReference>
<sequence>MRTHPIGQPKFRWGTTGAFRVLELSHRFSIGLLGQSPPSLRAGHNYVMSEEEIDNISAQILGETDVEPTSALTKATPTDKYESFVLSWRQATPADLSLIESDEGSTTSMSVPDVARSASNLVLIQLTRFWIHSRKTPDSHTEVMPPNLRMAFLVSAGTGQFVGAIDVSHALAQSFMMHKRLHPGAPATNYNILRKEWRKDARRSLVAFWSNVVAGWSAPLSQKNLRPQYTTAPTPPNAVSEELQNELEQMQASQATRAGPSASVAPLGSSTPPDVILTYRSRKMLDITYQIATLEEHAKTILFDPELPFKAVFEKAVMELRPQAQLTSPSFRELDPIGACVDEVIKSSTNWASLTPWSTSTAQTQILVSISVAHPSIMFYTRSMLFKRWFFIPLPLRSSQPLSPKSNSSNASLFSNTSQETNDTHPPDDDFVRFIWSAAEAAVAEVILSEFESDCKALHDDALSTSSMGGLESIVSISSASFDPR</sequence>
<name>A0A0L0DN08_THETB</name>
<organism evidence="2 3">
    <name type="scientific">Thecamonas trahens ATCC 50062</name>
    <dbReference type="NCBI Taxonomy" id="461836"/>
    <lineage>
        <taxon>Eukaryota</taxon>
        <taxon>Apusozoa</taxon>
        <taxon>Apusomonadida</taxon>
        <taxon>Apusomonadidae</taxon>
        <taxon>Thecamonas</taxon>
    </lineage>
</organism>
<dbReference type="RefSeq" id="XP_013761957.1">
    <property type="nucleotide sequence ID" value="XM_013906503.1"/>
</dbReference>
<reference evidence="2 3" key="1">
    <citation type="submission" date="2010-05" db="EMBL/GenBank/DDBJ databases">
        <title>The Genome Sequence of Thecamonas trahens ATCC 50062.</title>
        <authorList>
            <consortium name="The Broad Institute Genome Sequencing Platform"/>
            <person name="Russ C."/>
            <person name="Cuomo C."/>
            <person name="Shea T."/>
            <person name="Young S.K."/>
            <person name="Zeng Q."/>
            <person name="Koehrsen M."/>
            <person name="Haas B."/>
            <person name="Borodovsky M."/>
            <person name="Guigo R."/>
            <person name="Alvarado L."/>
            <person name="Berlin A."/>
            <person name="Bochicchio J."/>
            <person name="Borenstein D."/>
            <person name="Chapman S."/>
            <person name="Chen Z."/>
            <person name="Freedman E."/>
            <person name="Gellesch M."/>
            <person name="Goldberg J."/>
            <person name="Griggs A."/>
            <person name="Gujja S."/>
            <person name="Heilman E."/>
            <person name="Heiman D."/>
            <person name="Hepburn T."/>
            <person name="Howarth C."/>
            <person name="Jen D."/>
            <person name="Larson L."/>
            <person name="Mehta T."/>
            <person name="Park D."/>
            <person name="Pearson M."/>
            <person name="Roberts A."/>
            <person name="Saif S."/>
            <person name="Shenoy N."/>
            <person name="Sisk P."/>
            <person name="Stolte C."/>
            <person name="Sykes S."/>
            <person name="Thomson T."/>
            <person name="Walk T."/>
            <person name="White J."/>
            <person name="Yandava C."/>
            <person name="Burger G."/>
            <person name="Gray M.W."/>
            <person name="Holland P.W.H."/>
            <person name="King N."/>
            <person name="Lang F.B.F."/>
            <person name="Roger A.J."/>
            <person name="Ruiz-Trillo I."/>
            <person name="Lander E."/>
            <person name="Nusbaum C."/>
        </authorList>
    </citation>
    <scope>NUCLEOTIDE SEQUENCE [LARGE SCALE GENOMIC DNA]</scope>
    <source>
        <strain evidence="2 3">ATCC 50062</strain>
    </source>
</reference>
<accession>A0A0L0DN08</accession>
<dbReference type="AlphaFoldDB" id="A0A0L0DN08"/>
<feature type="compositionally biased region" description="Low complexity" evidence="1">
    <location>
        <begin position="400"/>
        <end position="410"/>
    </location>
</feature>
<evidence type="ECO:0000256" key="1">
    <source>
        <dbReference type="SAM" id="MobiDB-lite"/>
    </source>
</evidence>
<feature type="compositionally biased region" description="Polar residues" evidence="1">
    <location>
        <begin position="411"/>
        <end position="421"/>
    </location>
</feature>
<protein>
    <submittedName>
        <fullName evidence="2">Uncharacterized protein</fullName>
    </submittedName>
</protein>
<evidence type="ECO:0000313" key="3">
    <source>
        <dbReference type="Proteomes" id="UP000054408"/>
    </source>
</evidence>
<gene>
    <name evidence="2" type="ORF">AMSG_01350</name>
</gene>
<dbReference type="EMBL" id="GL349437">
    <property type="protein sequence ID" value="KNC53640.1"/>
    <property type="molecule type" value="Genomic_DNA"/>
</dbReference>
<feature type="region of interest" description="Disordered" evidence="1">
    <location>
        <begin position="248"/>
        <end position="269"/>
    </location>
</feature>
<feature type="region of interest" description="Disordered" evidence="1">
    <location>
        <begin position="400"/>
        <end position="426"/>
    </location>
</feature>
<keyword evidence="3" id="KW-1185">Reference proteome</keyword>
<dbReference type="GeneID" id="25561104"/>
<evidence type="ECO:0000313" key="2">
    <source>
        <dbReference type="EMBL" id="KNC53640.1"/>
    </source>
</evidence>
<proteinExistence type="predicted"/>